<evidence type="ECO:0000256" key="1">
    <source>
        <dbReference type="ARBA" id="ARBA00004168"/>
    </source>
</evidence>
<comment type="subcellular location">
    <subcellularLocation>
        <location evidence="1">Secreted</location>
        <location evidence="1">Cell wall</location>
        <topology evidence="1">Peptidoglycan-anchor</topology>
    </subcellularLocation>
</comment>
<dbReference type="Proteomes" id="UP000194154">
    <property type="component" value="Chromosome"/>
</dbReference>
<keyword evidence="7" id="KW-0812">Transmembrane</keyword>
<dbReference type="PROSITE" id="PS50847">
    <property type="entry name" value="GRAM_POS_ANCHORING"/>
    <property type="match status" value="1"/>
</dbReference>
<feature type="compositionally biased region" description="Low complexity" evidence="6">
    <location>
        <begin position="1013"/>
        <end position="1025"/>
    </location>
</feature>
<feature type="region of interest" description="Disordered" evidence="6">
    <location>
        <begin position="635"/>
        <end position="654"/>
    </location>
</feature>
<proteinExistence type="predicted"/>
<feature type="transmembrane region" description="Helical" evidence="7">
    <location>
        <begin position="1092"/>
        <end position="1110"/>
    </location>
</feature>
<feature type="compositionally biased region" description="Basic and acidic residues" evidence="6">
    <location>
        <begin position="1033"/>
        <end position="1050"/>
    </location>
</feature>
<feature type="domain" description="Gram-positive cocci surface proteins LPxTG" evidence="8">
    <location>
        <begin position="1081"/>
        <end position="1116"/>
    </location>
</feature>
<evidence type="ECO:0000256" key="2">
    <source>
        <dbReference type="ARBA" id="ARBA00022512"/>
    </source>
</evidence>
<dbReference type="InterPro" id="IPR051417">
    <property type="entry name" value="SDr/BOS_complex"/>
</dbReference>
<keyword evidence="3" id="KW-0964">Secreted</keyword>
<evidence type="ECO:0000313" key="9">
    <source>
        <dbReference type="EMBL" id="ARQ05855.1"/>
    </source>
</evidence>
<keyword evidence="4" id="KW-0732">Signal</keyword>
<dbReference type="PANTHER" id="PTHR23303:SF15">
    <property type="entry name" value="COLOSSIN-A"/>
    <property type="match status" value="1"/>
</dbReference>
<evidence type="ECO:0000256" key="4">
    <source>
        <dbReference type="ARBA" id="ARBA00022729"/>
    </source>
</evidence>
<feature type="compositionally biased region" description="Polar residues" evidence="6">
    <location>
        <begin position="1051"/>
        <end position="1077"/>
    </location>
</feature>
<feature type="region of interest" description="Disordered" evidence="6">
    <location>
        <begin position="970"/>
        <end position="1078"/>
    </location>
</feature>
<dbReference type="GeneID" id="35294340"/>
<keyword evidence="7" id="KW-1133">Transmembrane helix</keyword>
<dbReference type="KEGG" id="mcak:MCCS_01840"/>
<dbReference type="EMBL" id="CP021059">
    <property type="protein sequence ID" value="ARQ05855.1"/>
    <property type="molecule type" value="Genomic_DNA"/>
</dbReference>
<feature type="compositionally biased region" description="Acidic residues" evidence="6">
    <location>
        <begin position="547"/>
        <end position="558"/>
    </location>
</feature>
<dbReference type="Gene3D" id="2.60.40.10">
    <property type="entry name" value="Immunoglobulins"/>
    <property type="match status" value="4"/>
</dbReference>
<dbReference type="RefSeq" id="WP_086041570.1">
    <property type="nucleotide sequence ID" value="NZ_CP021059.1"/>
</dbReference>
<feature type="compositionally biased region" description="Low complexity" evidence="6">
    <location>
        <begin position="358"/>
        <end position="546"/>
    </location>
</feature>
<dbReference type="NCBIfam" id="TIGR01167">
    <property type="entry name" value="LPXTG_anchor"/>
    <property type="match status" value="1"/>
</dbReference>
<protein>
    <submittedName>
        <fullName evidence="9">Serine-aspartate repeat-containing protein D</fullName>
    </submittedName>
</protein>
<keyword evidence="2" id="KW-0134">Cell wall</keyword>
<reference evidence="9 10" key="1">
    <citation type="journal article" date="2017" name="Int. J. Syst. Evol. Microbiol.">
        <title>Macrococcus canis sp. nov., a skin bacterium associated with infections in dogs.</title>
        <authorList>
            <person name="Gobeli Brawand S."/>
            <person name="Cotting K."/>
            <person name="Gomez-Sanz E."/>
            <person name="Collaud A."/>
            <person name="Thomann A."/>
            <person name="Brodard I."/>
            <person name="Rodriguez-Campos S."/>
            <person name="Strauss C."/>
            <person name="Perreten V."/>
        </authorList>
    </citation>
    <scope>NUCLEOTIDE SEQUENCE [LARGE SCALE GENOMIC DNA]</scope>
    <source>
        <strain evidence="9 10">KM45013</strain>
    </source>
</reference>
<dbReference type="OrthoDB" id="2278104at2"/>
<evidence type="ECO:0000259" key="8">
    <source>
        <dbReference type="PROSITE" id="PS50847"/>
    </source>
</evidence>
<dbReference type="SUPFAM" id="SSF117074">
    <property type="entry name" value="Hypothetical protein PA1324"/>
    <property type="match status" value="4"/>
</dbReference>
<dbReference type="AlphaFoldDB" id="A0A1W7A892"/>
<dbReference type="InterPro" id="IPR013783">
    <property type="entry name" value="Ig-like_fold"/>
</dbReference>
<organism evidence="9 10">
    <name type="scientific">Macrococcoides canis</name>
    <dbReference type="NCBI Taxonomy" id="1855823"/>
    <lineage>
        <taxon>Bacteria</taxon>
        <taxon>Bacillati</taxon>
        <taxon>Bacillota</taxon>
        <taxon>Bacilli</taxon>
        <taxon>Bacillales</taxon>
        <taxon>Staphylococcaceae</taxon>
        <taxon>Macrococcoides</taxon>
    </lineage>
</organism>
<keyword evidence="5" id="KW-0572">Peptidoglycan-anchor</keyword>
<keyword evidence="10" id="KW-1185">Reference proteome</keyword>
<feature type="compositionally biased region" description="Basic and acidic residues" evidence="6">
    <location>
        <begin position="639"/>
        <end position="650"/>
    </location>
</feature>
<evidence type="ECO:0000256" key="3">
    <source>
        <dbReference type="ARBA" id="ARBA00022525"/>
    </source>
</evidence>
<feature type="compositionally biased region" description="Basic and acidic residues" evidence="6">
    <location>
        <begin position="862"/>
        <end position="873"/>
    </location>
</feature>
<feature type="compositionally biased region" description="Basic and acidic residues" evidence="6">
    <location>
        <begin position="975"/>
        <end position="986"/>
    </location>
</feature>
<evidence type="ECO:0000256" key="6">
    <source>
        <dbReference type="SAM" id="MobiDB-lite"/>
    </source>
</evidence>
<dbReference type="Pfam" id="PF00746">
    <property type="entry name" value="Gram_pos_anchor"/>
    <property type="match status" value="1"/>
</dbReference>
<dbReference type="InterPro" id="IPR019931">
    <property type="entry name" value="LPXTG_anchor"/>
</dbReference>
<feature type="region of interest" description="Disordered" evidence="6">
    <location>
        <begin position="358"/>
        <end position="562"/>
    </location>
</feature>
<sequence>MKNNTLFSIVLKVAIALLLFTTTLNPYLGGKAKAATEGDIVNISSISGPTFQNQNGTILALSGANLFNPEFYGPMGVSFGPATGFISDSVANIMYCIEPLVHENGANTGLITNQSAYGQYSDTQKEYIRLALNYGFYSENKQFSTYEEEYQFAVTQAVIWAITTGNFENPTAFRNYVFGYDGVMTNDPAYSSKVSTSIGSEYLRVSGVLDAVTKTDAGATDHFERIYAYAENLRNDILSHSTQPSFIGTDNEMTYDPATKQYTVTLTDTNNVIGNYDITYPTGVTGTISGNQLTITSDQPIDMTKISMTLNISDTSSFDSSVPFVDGSLFVAAESDGQDQAYVNKAEPKEYTFNVFATATTPTTEAPTTEAPTTEAPTTEAPTTEAPTTEAPTTEVPTTEAPTTEVPTTEAPTTEVPTTEAPTTEAPTTEAPTTEAPTTEAPTTEAPTTEAPTTEAPTTEAPTTEAPTTEAPTTEEPTTEAPTTEEPTTEAPTTEEPTTEAPTTEAPTTEEPTTEAPTTEAPTTEEPTTEVPTTEEPTTEVPTTEEPTTEEPTTEEPTTEAPCVKIGDYVWNDENRNGIQDEGEQPIAGVTVTLEDENGKVIATTTTDENGYYAFECVEPGKYVVNFETPEGMTPTVKNEGDNDGKDSDGTRVPVTVGEEDDLTIDSGFYETPDLGNYVWVDADKDGQQDENEEPVSGVTVTLKDDTGKVIATTTTDETGHYIFEDLEDGTYTVEFTVPEGYEVTPVTSNEENVDGNSNKAVTPATIDGEDNMTIDLGLVVSEKPCVKIGDYVWNDENRNGIQDKGEQPIAGVTVTLEDENGKVIETTTTDENGYYVFECVEPGKYVVNFETPEGMTPTVKNEGDNDGKDSDGTRVPVTVGEKDDLTIDSGFYTPEKPCVKIGDYVWNDENRNGIQDKGEQPIAGVTVTLEDENGKVIATTTTDENGYYVFECVEPGKYVVNFETPEGMTPTVKNEGDNDGKDSDGTRVSVTVGEKDDLTIDSGFYTPKKNEVPGTPVPGKTPKTPEQPETPKANESKENVTKETPKQESNKTVVTPAQEQEAAPTSTPQAEPSKNTGGFLPLTGEALNDNIILIGSLLLIGFLFLIFGVKRRRNQ</sequence>
<keyword evidence="7" id="KW-0472">Membrane</keyword>
<dbReference type="InterPro" id="IPR033764">
    <property type="entry name" value="Sdr_B"/>
</dbReference>
<evidence type="ECO:0000256" key="7">
    <source>
        <dbReference type="SAM" id="Phobius"/>
    </source>
</evidence>
<evidence type="ECO:0000313" key="10">
    <source>
        <dbReference type="Proteomes" id="UP000194154"/>
    </source>
</evidence>
<feature type="region of interest" description="Disordered" evidence="6">
    <location>
        <begin position="857"/>
        <end position="878"/>
    </location>
</feature>
<dbReference type="PANTHER" id="PTHR23303">
    <property type="entry name" value="CARBOXYPEPTIDASE REGULATORY REGION-CONTAINING"/>
    <property type="match status" value="1"/>
</dbReference>
<dbReference type="Pfam" id="PF17210">
    <property type="entry name" value="SdrD_B"/>
    <property type="match status" value="4"/>
</dbReference>
<gene>
    <name evidence="9" type="primary">sdrD_1</name>
    <name evidence="9" type="ORF">MCCS_01840</name>
</gene>
<accession>A0A1W7A892</accession>
<evidence type="ECO:0000256" key="5">
    <source>
        <dbReference type="ARBA" id="ARBA00023088"/>
    </source>
</evidence>
<name>A0A1W7A892_9STAP</name>